<dbReference type="AlphaFoldDB" id="A0A813GSS1"/>
<name>A0A813GSS1_POLGL</name>
<evidence type="ECO:0000313" key="3">
    <source>
        <dbReference type="Proteomes" id="UP000626109"/>
    </source>
</evidence>
<dbReference type="InterPro" id="IPR036322">
    <property type="entry name" value="WD40_repeat_dom_sf"/>
</dbReference>
<proteinExistence type="predicted"/>
<evidence type="ECO:0000313" key="2">
    <source>
        <dbReference type="EMBL" id="CAE8628486.1"/>
    </source>
</evidence>
<feature type="compositionally biased region" description="Polar residues" evidence="1">
    <location>
        <begin position="33"/>
        <end position="52"/>
    </location>
</feature>
<accession>A0A813GSS1</accession>
<organism evidence="2 3">
    <name type="scientific">Polarella glacialis</name>
    <name type="common">Dinoflagellate</name>
    <dbReference type="NCBI Taxonomy" id="89957"/>
    <lineage>
        <taxon>Eukaryota</taxon>
        <taxon>Sar</taxon>
        <taxon>Alveolata</taxon>
        <taxon>Dinophyceae</taxon>
        <taxon>Suessiales</taxon>
        <taxon>Suessiaceae</taxon>
        <taxon>Polarella</taxon>
    </lineage>
</organism>
<dbReference type="SUPFAM" id="SSF50978">
    <property type="entry name" value="WD40 repeat-like"/>
    <property type="match status" value="1"/>
</dbReference>
<protein>
    <submittedName>
        <fullName evidence="2">Uncharacterized protein</fullName>
    </submittedName>
</protein>
<dbReference type="EMBL" id="CAJNNW010000524">
    <property type="protein sequence ID" value="CAE8628486.1"/>
    <property type="molecule type" value="Genomic_DNA"/>
</dbReference>
<comment type="caution">
    <text evidence="2">The sequence shown here is derived from an EMBL/GenBank/DDBJ whole genome shotgun (WGS) entry which is preliminary data.</text>
</comment>
<sequence>MTTAMDDSDWAERRVAGRPWQQLPWEVPAGLSRNESGPHTLATQSTQATLSESGGCGSQAMAARRCHAFAPEPGAAGPQGPMLGTSSRQVGHTAVRRGALAGARQGGFLSVLQRWGQAGQLLEKLVDQWSPTSWLAIEHWLLSLLLCSLLAVRRKVLQLLGAWVEISDADLVSSEGFVQPVIAWHPDKDLFASLSPSGSLAVHCLGDALSGGASTQYLRGPEGPGVRSITSCLAWQPNDLRGALAVGGPGGVGLWRQGPASGGAGAGATGTAGAGEGWRRAWALQGSAFACPAVAWSPDGRCLAAAGPLGVVRVWPHSELLAEQESPSWCVSLRRWRSGGPGCCCCCVCGLLLLF</sequence>
<gene>
    <name evidence="2" type="ORF">PGLA2088_LOCUS733</name>
</gene>
<dbReference type="Proteomes" id="UP000626109">
    <property type="component" value="Unassembled WGS sequence"/>
</dbReference>
<feature type="region of interest" description="Disordered" evidence="1">
    <location>
        <begin position="29"/>
        <end position="54"/>
    </location>
</feature>
<reference evidence="2" key="1">
    <citation type="submission" date="2021-02" db="EMBL/GenBank/DDBJ databases">
        <authorList>
            <person name="Dougan E. K."/>
            <person name="Rhodes N."/>
            <person name="Thang M."/>
            <person name="Chan C."/>
        </authorList>
    </citation>
    <scope>NUCLEOTIDE SEQUENCE</scope>
</reference>
<evidence type="ECO:0000256" key="1">
    <source>
        <dbReference type="SAM" id="MobiDB-lite"/>
    </source>
</evidence>
<dbReference type="InterPro" id="IPR015943">
    <property type="entry name" value="WD40/YVTN_repeat-like_dom_sf"/>
</dbReference>
<dbReference type="Gene3D" id="2.130.10.10">
    <property type="entry name" value="YVTN repeat-like/Quinoprotein amine dehydrogenase"/>
    <property type="match status" value="1"/>
</dbReference>